<feature type="active site" description="Nucleophile" evidence="5">
    <location>
        <position position="41"/>
    </location>
</feature>
<dbReference type="PANTHER" id="PTHR13767:SF2">
    <property type="entry name" value="PSEUDOURIDYLATE SYNTHASE TRUB1"/>
    <property type="match status" value="1"/>
</dbReference>
<evidence type="ECO:0000259" key="7">
    <source>
        <dbReference type="Pfam" id="PF01509"/>
    </source>
</evidence>
<keyword evidence="10" id="KW-1185">Reference proteome</keyword>
<evidence type="ECO:0000256" key="3">
    <source>
        <dbReference type="ARBA" id="ARBA00022694"/>
    </source>
</evidence>
<keyword evidence="3 5" id="KW-0819">tRNA processing</keyword>
<evidence type="ECO:0000313" key="9">
    <source>
        <dbReference type="EMBL" id="MFD1888335.1"/>
    </source>
</evidence>
<dbReference type="InterPro" id="IPR020103">
    <property type="entry name" value="PsdUridine_synth_cat_dom_sf"/>
</dbReference>
<reference evidence="10" key="1">
    <citation type="journal article" date="2019" name="Int. J. Syst. Evol. Microbiol.">
        <title>The Global Catalogue of Microorganisms (GCM) 10K type strain sequencing project: providing services to taxonomists for standard genome sequencing and annotation.</title>
        <authorList>
            <consortium name="The Broad Institute Genomics Platform"/>
            <consortium name="The Broad Institute Genome Sequencing Center for Infectious Disease"/>
            <person name="Wu L."/>
            <person name="Ma J."/>
        </authorList>
    </citation>
    <scope>NUCLEOTIDE SEQUENCE [LARGE SCALE GENOMIC DNA]</scope>
    <source>
        <strain evidence="10">CCUG 54950</strain>
    </source>
</reference>
<comment type="catalytic activity">
    <reaction evidence="1 5">
        <text>uridine(55) in tRNA = pseudouridine(55) in tRNA</text>
        <dbReference type="Rhea" id="RHEA:42532"/>
        <dbReference type="Rhea" id="RHEA-COMP:10101"/>
        <dbReference type="Rhea" id="RHEA-COMP:10102"/>
        <dbReference type="ChEBI" id="CHEBI:65314"/>
        <dbReference type="ChEBI" id="CHEBI:65315"/>
        <dbReference type="EC" id="5.4.99.25"/>
    </reaction>
</comment>
<dbReference type="RefSeq" id="WP_347323054.1">
    <property type="nucleotide sequence ID" value="NZ_JBCGUH010000001.1"/>
</dbReference>
<gene>
    <name evidence="5 9" type="primary">truB</name>
    <name evidence="9" type="ORF">ACFSC9_22875</name>
</gene>
<evidence type="ECO:0000256" key="5">
    <source>
        <dbReference type="HAMAP-Rule" id="MF_01080"/>
    </source>
</evidence>
<comment type="similarity">
    <text evidence="2 5">Belongs to the pseudouridine synthase TruB family. Type 1 subfamily.</text>
</comment>
<accession>A0ABW4RQL1</accession>
<dbReference type="GO" id="GO:0160148">
    <property type="term" value="F:tRNA pseudouridine(55) synthase activity"/>
    <property type="evidence" value="ECO:0007669"/>
    <property type="project" value="UniProtKB-EC"/>
</dbReference>
<comment type="caution">
    <text evidence="9">The sequence shown here is derived from an EMBL/GenBank/DDBJ whole genome shotgun (WGS) entry which is preliminary data.</text>
</comment>
<organism evidence="9 10">
    <name type="scientific">Paenibacillus wenxiniae</name>
    <dbReference type="NCBI Taxonomy" id="1636843"/>
    <lineage>
        <taxon>Bacteria</taxon>
        <taxon>Bacillati</taxon>
        <taxon>Bacillota</taxon>
        <taxon>Bacilli</taxon>
        <taxon>Bacillales</taxon>
        <taxon>Paenibacillaceae</taxon>
        <taxon>Paenibacillus</taxon>
    </lineage>
</organism>
<dbReference type="EMBL" id="JBHUEH010000032">
    <property type="protein sequence ID" value="MFD1888335.1"/>
    <property type="molecule type" value="Genomic_DNA"/>
</dbReference>
<feature type="domain" description="Pseudouridine synthase II N-terminal" evidence="7">
    <location>
        <begin position="26"/>
        <end position="177"/>
    </location>
</feature>
<evidence type="ECO:0000256" key="6">
    <source>
        <dbReference type="SAM" id="MobiDB-lite"/>
    </source>
</evidence>
<dbReference type="SUPFAM" id="SSF55120">
    <property type="entry name" value="Pseudouridine synthase"/>
    <property type="match status" value="1"/>
</dbReference>
<dbReference type="HAMAP" id="MF_01080">
    <property type="entry name" value="TruB_bact"/>
    <property type="match status" value="1"/>
</dbReference>
<dbReference type="InterPro" id="IPR002501">
    <property type="entry name" value="PsdUridine_synth_N"/>
</dbReference>
<proteinExistence type="inferred from homology"/>
<evidence type="ECO:0000256" key="2">
    <source>
        <dbReference type="ARBA" id="ARBA00005642"/>
    </source>
</evidence>
<dbReference type="CDD" id="cd02573">
    <property type="entry name" value="PseudoU_synth_EcTruB"/>
    <property type="match status" value="1"/>
</dbReference>
<dbReference type="NCBIfam" id="TIGR00431">
    <property type="entry name" value="TruB"/>
    <property type="match status" value="1"/>
</dbReference>
<evidence type="ECO:0000256" key="1">
    <source>
        <dbReference type="ARBA" id="ARBA00000385"/>
    </source>
</evidence>
<keyword evidence="4 5" id="KW-0413">Isomerase</keyword>
<dbReference type="PANTHER" id="PTHR13767">
    <property type="entry name" value="TRNA-PSEUDOURIDINE SYNTHASE"/>
    <property type="match status" value="1"/>
</dbReference>
<comment type="function">
    <text evidence="5">Responsible for synthesis of pseudouridine from uracil-55 in the psi GC loop of transfer RNAs.</text>
</comment>
<dbReference type="Pfam" id="PF01509">
    <property type="entry name" value="TruB_N"/>
    <property type="match status" value="1"/>
</dbReference>
<feature type="region of interest" description="Disordered" evidence="6">
    <location>
        <begin position="274"/>
        <end position="295"/>
    </location>
</feature>
<feature type="domain" description="tRNA pseudouridylate synthase B C-terminal" evidence="8">
    <location>
        <begin position="178"/>
        <end position="236"/>
    </location>
</feature>
<dbReference type="InterPro" id="IPR032819">
    <property type="entry name" value="TruB_C"/>
</dbReference>
<sequence>MNEFDGVLAVHKPAGFTSHDVVAKVRRIVRMKRIGHTGTLDPAVTGVLPLCLGRSTRIVEYLQEMPKEYVAVLRFGLATDTEDLTGEVIEQIDRADIDRQQVEHVLSTMTGTISQVPPMYSAVKVDGKRLYELAREGKIVERKSREVTIHELEMIGWKPDDHPEITFRVLCSKGTYIRTLCVDIGRALGVPSTMVQLVRTESAGIRLQQCLTFEQIEQLVEQNELEQHLIPADEAMSNMPSFTVDAAVYKHTLQGKHIDSQYIHPYTVSSDAVPAETRSVSANTTDKQEPAGTPTAEADRLLKLYAPEGEFIGIFRQDEDSDRIVPVKVFLP</sequence>
<dbReference type="Pfam" id="PF16198">
    <property type="entry name" value="TruB_C_2"/>
    <property type="match status" value="1"/>
</dbReference>
<name>A0ABW4RQL1_9BACL</name>
<evidence type="ECO:0000259" key="8">
    <source>
        <dbReference type="Pfam" id="PF16198"/>
    </source>
</evidence>
<evidence type="ECO:0000313" key="10">
    <source>
        <dbReference type="Proteomes" id="UP001597233"/>
    </source>
</evidence>
<protein>
    <recommendedName>
        <fullName evidence="5">tRNA pseudouridine synthase B</fullName>
        <ecNumber evidence="5">5.4.99.25</ecNumber>
    </recommendedName>
    <alternativeName>
        <fullName evidence="5">tRNA pseudouridine(55) synthase</fullName>
        <shortName evidence="5">Psi55 synthase</shortName>
    </alternativeName>
    <alternativeName>
        <fullName evidence="5">tRNA pseudouridylate synthase</fullName>
    </alternativeName>
    <alternativeName>
        <fullName evidence="5">tRNA-uridine isomerase</fullName>
    </alternativeName>
</protein>
<dbReference type="EC" id="5.4.99.25" evidence="5"/>
<dbReference type="Proteomes" id="UP001597233">
    <property type="component" value="Unassembled WGS sequence"/>
</dbReference>
<dbReference type="InterPro" id="IPR014780">
    <property type="entry name" value="tRNA_psdUridine_synth_TruB"/>
</dbReference>
<evidence type="ECO:0000256" key="4">
    <source>
        <dbReference type="ARBA" id="ARBA00023235"/>
    </source>
</evidence>
<dbReference type="Gene3D" id="3.30.2350.10">
    <property type="entry name" value="Pseudouridine synthase"/>
    <property type="match status" value="1"/>
</dbReference>